<accession>A0AA35XER2</accession>
<keyword evidence="1" id="KW-0547">Nucleotide-binding</keyword>
<dbReference type="CDD" id="cd16262">
    <property type="entry name" value="EFG_III"/>
    <property type="match status" value="1"/>
</dbReference>
<keyword evidence="9" id="KW-1185">Reference proteome</keyword>
<feature type="region of interest" description="Disordered" evidence="5">
    <location>
        <begin position="411"/>
        <end position="432"/>
    </location>
</feature>
<dbReference type="FunFam" id="3.30.70.870:FF:000001">
    <property type="entry name" value="Elongation factor G"/>
    <property type="match status" value="1"/>
</dbReference>
<dbReference type="InterPro" id="IPR000640">
    <property type="entry name" value="EFG_V-like"/>
</dbReference>
<dbReference type="InterPro" id="IPR041095">
    <property type="entry name" value="EFG_II"/>
</dbReference>
<evidence type="ECO:0000256" key="1">
    <source>
        <dbReference type="ARBA" id="ARBA00022741"/>
    </source>
</evidence>
<evidence type="ECO:0000259" key="6">
    <source>
        <dbReference type="SMART" id="SM00838"/>
    </source>
</evidence>
<dbReference type="Pfam" id="PF22042">
    <property type="entry name" value="EF-G_D2"/>
    <property type="match status" value="1"/>
</dbReference>
<keyword evidence="3" id="KW-0648">Protein biosynthesis</keyword>
<dbReference type="SUPFAM" id="SSF50447">
    <property type="entry name" value="Translation proteins"/>
    <property type="match status" value="1"/>
</dbReference>
<dbReference type="GO" id="GO:0003746">
    <property type="term" value="F:translation elongation factor activity"/>
    <property type="evidence" value="ECO:0007669"/>
    <property type="project" value="UniProtKB-KW"/>
</dbReference>
<dbReference type="CDD" id="cd04088">
    <property type="entry name" value="EFG_mtEFG_II"/>
    <property type="match status" value="1"/>
</dbReference>
<dbReference type="FunFam" id="3.30.230.10:FF:000003">
    <property type="entry name" value="Elongation factor G"/>
    <property type="match status" value="1"/>
</dbReference>
<feature type="domain" description="Elongation factor EFG" evidence="6">
    <location>
        <begin position="347"/>
        <end position="423"/>
    </location>
</feature>
<evidence type="ECO:0000256" key="4">
    <source>
        <dbReference type="ARBA" id="ARBA00023134"/>
    </source>
</evidence>
<dbReference type="InterPro" id="IPR035649">
    <property type="entry name" value="EFG_V"/>
</dbReference>
<keyword evidence="2 8" id="KW-0251">Elongation factor</keyword>
<dbReference type="GO" id="GO:0005525">
    <property type="term" value="F:GTP binding"/>
    <property type="evidence" value="ECO:0007669"/>
    <property type="project" value="UniProtKB-KW"/>
</dbReference>
<dbReference type="InterPro" id="IPR009000">
    <property type="entry name" value="Transl_B-barrel_sf"/>
</dbReference>
<protein>
    <submittedName>
        <fullName evidence="8">Elongation factor G</fullName>
    </submittedName>
</protein>
<dbReference type="PANTHER" id="PTHR43261:SF1">
    <property type="entry name" value="RIBOSOME-RELEASING FACTOR 2, MITOCHONDRIAL"/>
    <property type="match status" value="1"/>
</dbReference>
<dbReference type="InterPro" id="IPR053905">
    <property type="entry name" value="EF-G-like_DII"/>
</dbReference>
<dbReference type="Pfam" id="PF00679">
    <property type="entry name" value="EFG_C"/>
    <property type="match status" value="1"/>
</dbReference>
<dbReference type="SMART" id="SM00889">
    <property type="entry name" value="EFG_IV"/>
    <property type="match status" value="1"/>
</dbReference>
<gene>
    <name evidence="8" type="ORF">GBAR_LOCUS29820</name>
</gene>
<dbReference type="SUPFAM" id="SSF54980">
    <property type="entry name" value="EF-G C-terminal domain-like"/>
    <property type="match status" value="2"/>
</dbReference>
<dbReference type="InterPro" id="IPR014721">
    <property type="entry name" value="Ribsml_uS5_D2-typ_fold_subgr"/>
</dbReference>
<dbReference type="CDD" id="cd01434">
    <property type="entry name" value="EFG_mtEFG1_IV"/>
    <property type="match status" value="1"/>
</dbReference>
<dbReference type="InterPro" id="IPR035647">
    <property type="entry name" value="EFG_III/V"/>
</dbReference>
<keyword evidence="4" id="KW-0342">GTP-binding</keyword>
<organism evidence="8 9">
    <name type="scientific">Geodia barretti</name>
    <name type="common">Barrett's horny sponge</name>
    <dbReference type="NCBI Taxonomy" id="519541"/>
    <lineage>
        <taxon>Eukaryota</taxon>
        <taxon>Metazoa</taxon>
        <taxon>Porifera</taxon>
        <taxon>Demospongiae</taxon>
        <taxon>Heteroscleromorpha</taxon>
        <taxon>Tetractinellida</taxon>
        <taxon>Astrophorina</taxon>
        <taxon>Geodiidae</taxon>
        <taxon>Geodia</taxon>
    </lineage>
</organism>
<dbReference type="Pfam" id="PF14492">
    <property type="entry name" value="EFG_III"/>
    <property type="match status" value="1"/>
</dbReference>
<comment type="caution">
    <text evidence="8">The sequence shown here is derived from an EMBL/GenBank/DDBJ whole genome shotgun (WGS) entry which is preliminary data.</text>
</comment>
<dbReference type="InterPro" id="IPR009022">
    <property type="entry name" value="EFG_III"/>
</dbReference>
<dbReference type="InterPro" id="IPR020568">
    <property type="entry name" value="Ribosomal_Su5_D2-typ_SF"/>
</dbReference>
<evidence type="ECO:0000256" key="3">
    <source>
        <dbReference type="ARBA" id="ARBA00022917"/>
    </source>
</evidence>
<dbReference type="FunFam" id="3.30.70.240:FF:000001">
    <property type="entry name" value="Elongation factor G"/>
    <property type="match status" value="1"/>
</dbReference>
<evidence type="ECO:0000313" key="9">
    <source>
        <dbReference type="Proteomes" id="UP001174909"/>
    </source>
</evidence>
<dbReference type="Gene3D" id="3.40.50.300">
    <property type="entry name" value="P-loop containing nucleotide triphosphate hydrolases"/>
    <property type="match status" value="1"/>
</dbReference>
<proteinExistence type="predicted"/>
<dbReference type="GO" id="GO:0032790">
    <property type="term" value="P:ribosome disassembly"/>
    <property type="evidence" value="ECO:0007669"/>
    <property type="project" value="TreeGrafter"/>
</dbReference>
<dbReference type="InterPro" id="IPR005517">
    <property type="entry name" value="Transl_elong_EFG/EF2_IV"/>
</dbReference>
<reference evidence="8" key="1">
    <citation type="submission" date="2023-03" db="EMBL/GenBank/DDBJ databases">
        <authorList>
            <person name="Steffen K."/>
            <person name="Cardenas P."/>
        </authorList>
    </citation>
    <scope>NUCLEOTIDE SEQUENCE</scope>
</reference>
<dbReference type="InterPro" id="IPR047872">
    <property type="entry name" value="EFG_IV"/>
</dbReference>
<dbReference type="AlphaFoldDB" id="A0AA35XER2"/>
<dbReference type="InterPro" id="IPR027417">
    <property type="entry name" value="P-loop_NTPase"/>
</dbReference>
<name>A0AA35XER2_GEOBA</name>
<feature type="non-terminal residue" evidence="8">
    <location>
        <position position="1"/>
    </location>
</feature>
<feature type="domain" description="Translation elongation factor EFG/EF2" evidence="7">
    <location>
        <begin position="227"/>
        <end position="345"/>
    </location>
</feature>
<dbReference type="FunFam" id="2.40.30.10:FF:000006">
    <property type="entry name" value="Elongation factor G"/>
    <property type="match status" value="1"/>
</dbReference>
<dbReference type="Pfam" id="PF03764">
    <property type="entry name" value="EFG_IV"/>
    <property type="match status" value="1"/>
</dbReference>
<dbReference type="Gene3D" id="2.40.30.10">
    <property type="entry name" value="Translation factors"/>
    <property type="match status" value="1"/>
</dbReference>
<dbReference type="EMBL" id="CASHTH010004203">
    <property type="protein sequence ID" value="CAI8054669.1"/>
    <property type="molecule type" value="Genomic_DNA"/>
</dbReference>
<dbReference type="SUPFAM" id="SSF54211">
    <property type="entry name" value="Ribosomal protein S5 domain 2-like"/>
    <property type="match status" value="1"/>
</dbReference>
<dbReference type="Gene3D" id="3.30.70.870">
    <property type="entry name" value="Elongation Factor G (Translational Gtpase), domain 3"/>
    <property type="match status" value="1"/>
</dbReference>
<evidence type="ECO:0000313" key="8">
    <source>
        <dbReference type="EMBL" id="CAI8054669.1"/>
    </source>
</evidence>
<evidence type="ECO:0000256" key="2">
    <source>
        <dbReference type="ARBA" id="ARBA00022768"/>
    </source>
</evidence>
<dbReference type="Proteomes" id="UP001174909">
    <property type="component" value="Unassembled WGS sequence"/>
</dbReference>
<sequence length="432" mass="46655">ALVPVLCGSALRNKGVQLLLDAIGHYLPSPLDVPPVMGLHPKTEGEVLMEASEDAPFSALAFKVVADPFVGRLVYFRVYSGQVKAGTSVYNSTKGIRERMGRVLSMHANRREETEVTYAGSIAAAVGLKNTFTGDTICYENSPVILETIRFPDPVVSVAIEPKTRTDQDRLVDSLVKLAEEDPTFKVKVDDETGQTIMSGMGELHLEVLVDRLKREFQVAANIGRPKVSYRETLTGSSRAEGRFVRQTGGHGQYGHVWLELQPMERNSGFKFENKVVGGTIPREYVPAVEKGVKEALETGVLAGYPVIDVKATLVDGSFHPVDSSEIAFKMAGSIATKEGVKRAKPVILEPILDVEVVTPGDFLGEVLGDLGGRRARIRSIEGQGSVQAVRALVPLAETFGYTTDLRSITQGRGKPVNGVQPLRRGAAGCGT</sequence>
<dbReference type="Gene3D" id="3.30.230.10">
    <property type="match status" value="1"/>
</dbReference>
<evidence type="ECO:0000256" key="5">
    <source>
        <dbReference type="SAM" id="MobiDB-lite"/>
    </source>
</evidence>
<dbReference type="PANTHER" id="PTHR43261">
    <property type="entry name" value="TRANSLATION ELONGATION FACTOR G-RELATED"/>
    <property type="match status" value="1"/>
</dbReference>
<dbReference type="SMART" id="SM00838">
    <property type="entry name" value="EFG_C"/>
    <property type="match status" value="1"/>
</dbReference>
<evidence type="ECO:0000259" key="7">
    <source>
        <dbReference type="SMART" id="SM00889"/>
    </source>
</evidence>
<dbReference type="CDD" id="cd03713">
    <property type="entry name" value="EFG_mtEFG_C"/>
    <property type="match status" value="1"/>
</dbReference>
<dbReference type="Gene3D" id="3.30.70.240">
    <property type="match status" value="1"/>
</dbReference>